<proteinExistence type="predicted"/>
<accession>A0A6J6T2F9</accession>
<reference evidence="1" key="1">
    <citation type="submission" date="2020-05" db="EMBL/GenBank/DDBJ databases">
        <authorList>
            <person name="Chiriac C."/>
            <person name="Salcher M."/>
            <person name="Ghai R."/>
            <person name="Kavagutti S V."/>
        </authorList>
    </citation>
    <scope>NUCLEOTIDE SEQUENCE</scope>
</reference>
<organism evidence="1">
    <name type="scientific">freshwater metagenome</name>
    <dbReference type="NCBI Taxonomy" id="449393"/>
    <lineage>
        <taxon>unclassified sequences</taxon>
        <taxon>metagenomes</taxon>
        <taxon>ecological metagenomes</taxon>
    </lineage>
</organism>
<gene>
    <name evidence="1" type="ORF">UFOPK2754_01194</name>
    <name evidence="2" type="ORF">UFOPK3543_01380</name>
    <name evidence="3" type="ORF">UFOPK3967_00026</name>
</gene>
<evidence type="ECO:0000313" key="3">
    <source>
        <dbReference type="EMBL" id="CAB4975474.1"/>
    </source>
</evidence>
<evidence type="ECO:0000313" key="2">
    <source>
        <dbReference type="EMBL" id="CAB4909324.1"/>
    </source>
</evidence>
<protein>
    <submittedName>
        <fullName evidence="1">Unannotated protein</fullName>
    </submittedName>
</protein>
<dbReference type="AlphaFoldDB" id="A0A6J6T2F9"/>
<dbReference type="EMBL" id="CAFBMH010000044">
    <property type="protein sequence ID" value="CAB4909324.1"/>
    <property type="molecule type" value="Genomic_DNA"/>
</dbReference>
<evidence type="ECO:0000313" key="1">
    <source>
        <dbReference type="EMBL" id="CAB4741341.1"/>
    </source>
</evidence>
<dbReference type="InterPro" id="IPR034660">
    <property type="entry name" value="DinB/YfiT-like"/>
</dbReference>
<dbReference type="InterPro" id="IPR017520">
    <property type="entry name" value="CHP03086"/>
</dbReference>
<dbReference type="SUPFAM" id="SSF109854">
    <property type="entry name" value="DinB/YfiT-like putative metalloenzymes"/>
    <property type="match status" value="1"/>
</dbReference>
<sequence>MRRPLGDDPAATFRKAADKAVAAFRADPSVLGRTITLPFGAMPGGMVVGLFTTDSFTHAWDLAKATGQSTDLDPELAETVLGAVKTFVTADLRKPGYFDQEKPVPANATAADCVAAYLGRDA</sequence>
<dbReference type="EMBL" id="CAEZYR010000037">
    <property type="protein sequence ID" value="CAB4741341.1"/>
    <property type="molecule type" value="Genomic_DNA"/>
</dbReference>
<name>A0A6J6T2F9_9ZZZZ</name>
<dbReference type="EMBL" id="CAFBOS010000001">
    <property type="protein sequence ID" value="CAB4975474.1"/>
    <property type="molecule type" value="Genomic_DNA"/>
</dbReference>
<dbReference type="NCBIfam" id="TIGR03086">
    <property type="entry name" value="TIGR03086 family metal-binding protein"/>
    <property type="match status" value="1"/>
</dbReference>